<keyword evidence="2" id="KW-1133">Transmembrane helix</keyword>
<keyword evidence="2" id="KW-0472">Membrane</keyword>
<keyword evidence="2" id="KW-0812">Transmembrane</keyword>
<sequence>MESALQIFFVGVPHAVLIWSILLGLAVLAIAGLHLVGPRGPRRPRLRTRLRAARIRRHRRAEAAAELVRYAEEVGVAAARAEATAGRHHEAWLAAQETAERAWTAYESADLTARRMTAAALLPTPATPQTTEEYAERERWLHRAAMSACAHNELSLLDLNDALAHRNGWDPRRHPAEQEAMLRRAISVTLRAAERTAAREERIAWTAAESAAAAARSLRAEAISAAERAHAVRHLVRHDAAAGPERQRQRLRTAVAR</sequence>
<evidence type="ECO:0000313" key="3">
    <source>
        <dbReference type="EMBL" id="GIF59763.1"/>
    </source>
</evidence>
<comment type="caution">
    <text evidence="3">The sequence shown here is derived from an EMBL/GenBank/DDBJ whole genome shotgun (WGS) entry which is preliminary data.</text>
</comment>
<name>A0ABQ4CAG7_9ACTN</name>
<keyword evidence="4" id="KW-1185">Reference proteome</keyword>
<proteinExistence type="predicted"/>
<feature type="compositionally biased region" description="Basic and acidic residues" evidence="1">
    <location>
        <begin position="237"/>
        <end position="248"/>
    </location>
</feature>
<feature type="region of interest" description="Disordered" evidence="1">
    <location>
        <begin position="237"/>
        <end position="257"/>
    </location>
</feature>
<dbReference type="EMBL" id="BONC01000053">
    <property type="protein sequence ID" value="GIF59763.1"/>
    <property type="molecule type" value="Genomic_DNA"/>
</dbReference>
<organism evidence="3 4">
    <name type="scientific">Asanoa iriomotensis</name>
    <dbReference type="NCBI Taxonomy" id="234613"/>
    <lineage>
        <taxon>Bacteria</taxon>
        <taxon>Bacillati</taxon>
        <taxon>Actinomycetota</taxon>
        <taxon>Actinomycetes</taxon>
        <taxon>Micromonosporales</taxon>
        <taxon>Micromonosporaceae</taxon>
        <taxon>Asanoa</taxon>
    </lineage>
</organism>
<protein>
    <submittedName>
        <fullName evidence="3">Uncharacterized protein</fullName>
    </submittedName>
</protein>
<evidence type="ECO:0000256" key="2">
    <source>
        <dbReference type="SAM" id="Phobius"/>
    </source>
</evidence>
<evidence type="ECO:0000313" key="4">
    <source>
        <dbReference type="Proteomes" id="UP000624325"/>
    </source>
</evidence>
<dbReference type="RefSeq" id="WP_203706591.1">
    <property type="nucleotide sequence ID" value="NZ_BAAALU010000009.1"/>
</dbReference>
<evidence type="ECO:0000256" key="1">
    <source>
        <dbReference type="SAM" id="MobiDB-lite"/>
    </source>
</evidence>
<accession>A0ABQ4CAG7</accession>
<dbReference type="Proteomes" id="UP000624325">
    <property type="component" value="Unassembled WGS sequence"/>
</dbReference>
<gene>
    <name evidence="3" type="ORF">Air01nite_58580</name>
</gene>
<feature type="transmembrane region" description="Helical" evidence="2">
    <location>
        <begin position="16"/>
        <end position="37"/>
    </location>
</feature>
<reference evidence="3 4" key="1">
    <citation type="submission" date="2021-01" db="EMBL/GenBank/DDBJ databases">
        <title>Whole genome shotgun sequence of Asanoa iriomotensis NBRC 100142.</title>
        <authorList>
            <person name="Komaki H."/>
            <person name="Tamura T."/>
        </authorList>
    </citation>
    <scope>NUCLEOTIDE SEQUENCE [LARGE SCALE GENOMIC DNA]</scope>
    <source>
        <strain evidence="3 4">NBRC 100142</strain>
    </source>
</reference>